<dbReference type="GO" id="GO:0006629">
    <property type="term" value="P:lipid metabolic process"/>
    <property type="evidence" value="ECO:0007669"/>
    <property type="project" value="InterPro"/>
</dbReference>
<accession>A0A1E7EPL6</accession>
<keyword evidence="2" id="KW-0378">Hydrolase</keyword>
<dbReference type="InterPro" id="IPR029058">
    <property type="entry name" value="AB_hydrolase_fold"/>
</dbReference>
<name>A0A1E7EPL6_9STRA</name>
<dbReference type="Pfam" id="PF01764">
    <property type="entry name" value="Lipase_3"/>
    <property type="match status" value="1"/>
</dbReference>
<evidence type="ECO:0000313" key="3">
    <source>
        <dbReference type="Proteomes" id="UP000095751"/>
    </source>
</evidence>
<dbReference type="Gene3D" id="3.40.50.1820">
    <property type="entry name" value="alpha/beta hydrolase"/>
    <property type="match status" value="1"/>
</dbReference>
<dbReference type="EMBL" id="KV784383">
    <property type="protein sequence ID" value="OEU07902.1"/>
    <property type="molecule type" value="Genomic_DNA"/>
</dbReference>
<keyword evidence="3" id="KW-1185">Reference proteome</keyword>
<dbReference type="GO" id="GO:0016787">
    <property type="term" value="F:hydrolase activity"/>
    <property type="evidence" value="ECO:0007669"/>
    <property type="project" value="UniProtKB-KW"/>
</dbReference>
<dbReference type="InParanoid" id="A0A1E7EPL6"/>
<reference evidence="2 3" key="1">
    <citation type="submission" date="2016-09" db="EMBL/GenBank/DDBJ databases">
        <title>Extensive genetic diversity and differential bi-allelic expression allows diatom success in the polar Southern Ocean.</title>
        <authorList>
            <consortium name="DOE Joint Genome Institute"/>
            <person name="Mock T."/>
            <person name="Otillar R.P."/>
            <person name="Strauss J."/>
            <person name="Dupont C."/>
            <person name="Frickenhaus S."/>
            <person name="Maumus F."/>
            <person name="Mcmullan M."/>
            <person name="Sanges R."/>
            <person name="Schmutz J."/>
            <person name="Toseland A."/>
            <person name="Valas R."/>
            <person name="Veluchamy A."/>
            <person name="Ward B.J."/>
            <person name="Allen A."/>
            <person name="Barry K."/>
            <person name="Falciatore A."/>
            <person name="Ferrante M."/>
            <person name="Fortunato A.E."/>
            <person name="Gloeckner G."/>
            <person name="Gruber A."/>
            <person name="Hipkin R."/>
            <person name="Janech M."/>
            <person name="Kroth P."/>
            <person name="Leese F."/>
            <person name="Lindquist E."/>
            <person name="Lyon B.R."/>
            <person name="Martin J."/>
            <person name="Mayer C."/>
            <person name="Parker M."/>
            <person name="Quesneville H."/>
            <person name="Raymond J."/>
            <person name="Uhlig C."/>
            <person name="Valentin K.U."/>
            <person name="Worden A.Z."/>
            <person name="Armbrust E.V."/>
            <person name="Bowler C."/>
            <person name="Green B."/>
            <person name="Moulton V."/>
            <person name="Van Oosterhout C."/>
            <person name="Grigoriev I."/>
        </authorList>
    </citation>
    <scope>NUCLEOTIDE SEQUENCE [LARGE SCALE GENOMIC DNA]</scope>
    <source>
        <strain evidence="2 3">CCMP1102</strain>
    </source>
</reference>
<dbReference type="OrthoDB" id="45753at2759"/>
<dbReference type="Proteomes" id="UP000095751">
    <property type="component" value="Unassembled WGS sequence"/>
</dbReference>
<dbReference type="SUPFAM" id="SSF53474">
    <property type="entry name" value="alpha/beta-Hydrolases"/>
    <property type="match status" value="1"/>
</dbReference>
<dbReference type="AlphaFoldDB" id="A0A1E7EPL6"/>
<dbReference type="InterPro" id="IPR002921">
    <property type="entry name" value="Fungal_lipase-type"/>
</dbReference>
<sequence length="366" mass="41735">MLPSNSNDSKVESLNDVIEEVKGMSGRGDIQDNNTIVEVFNVAKRCHNMLDSQLNEFFGEKGSPPLYLTNLIYYIEREDEIKNPTWKRRKHYFFPGIDIAQMDDLNEKLKLTDLAYEDTIDEIRDRLDIEYNSELVYCSLESLPNKPAHFIAVKRDQSPRSKELEVLLVVCGTKRITDIITDLICDATVYREGFAHYGIRDSGQWIANEHSDLFEKLRVLANKKKIKLTLLGHSLGAGAASIAGIELNDNPFIDVKVVGFGCPAMMSSELSESYEDIITTVIGDNDCIPRMSMATMVNALLDITELDYTPFALRDFEETVDEMQRFLPSYVDESVKEKILKNLHVLLPDRSSFVPIIKLMKTKEWM</sequence>
<proteinExistence type="predicted"/>
<evidence type="ECO:0000313" key="2">
    <source>
        <dbReference type="EMBL" id="OEU07902.1"/>
    </source>
</evidence>
<dbReference type="KEGG" id="fcy:FRACYDRAFT_197166"/>
<evidence type="ECO:0000259" key="1">
    <source>
        <dbReference type="Pfam" id="PF01764"/>
    </source>
</evidence>
<dbReference type="PANTHER" id="PTHR46023:SF6">
    <property type="entry name" value="LIPASE CLASS 3 FAMILY PROTEIN"/>
    <property type="match status" value="1"/>
</dbReference>
<protein>
    <submittedName>
        <fullName evidence="2">Alpha/beta-hydrolase</fullName>
    </submittedName>
</protein>
<dbReference type="CDD" id="cd00519">
    <property type="entry name" value="Lipase_3"/>
    <property type="match status" value="1"/>
</dbReference>
<gene>
    <name evidence="2" type="ORF">FRACYDRAFT_197166</name>
</gene>
<feature type="domain" description="Fungal lipase-type" evidence="1">
    <location>
        <begin position="169"/>
        <end position="294"/>
    </location>
</feature>
<dbReference type="PANTHER" id="PTHR46023">
    <property type="entry name" value="LIPASE CLASS 3 PROTEIN-LIKE"/>
    <property type="match status" value="1"/>
</dbReference>
<organism evidence="2 3">
    <name type="scientific">Fragilariopsis cylindrus CCMP1102</name>
    <dbReference type="NCBI Taxonomy" id="635003"/>
    <lineage>
        <taxon>Eukaryota</taxon>
        <taxon>Sar</taxon>
        <taxon>Stramenopiles</taxon>
        <taxon>Ochrophyta</taxon>
        <taxon>Bacillariophyta</taxon>
        <taxon>Bacillariophyceae</taxon>
        <taxon>Bacillariophycidae</taxon>
        <taxon>Bacillariales</taxon>
        <taxon>Bacillariaceae</taxon>
        <taxon>Fragilariopsis</taxon>
    </lineage>
</organism>